<feature type="binding site" evidence="9">
    <location>
        <position position="1205"/>
    </location>
    <ligand>
        <name>Zn(2+)</name>
        <dbReference type="ChEBI" id="CHEBI:29105"/>
        <note>catalytic</note>
    </ligand>
</feature>
<dbReference type="Gene3D" id="3.90.132.10">
    <property type="entry name" value="Leishmanolysin , domain 2"/>
    <property type="match status" value="1"/>
</dbReference>
<dbReference type="GO" id="GO:0006508">
    <property type="term" value="P:proteolysis"/>
    <property type="evidence" value="ECO:0007669"/>
    <property type="project" value="UniProtKB-KW"/>
</dbReference>
<dbReference type="InterPro" id="IPR001577">
    <property type="entry name" value="Peptidase_M8"/>
</dbReference>
<evidence type="ECO:0000256" key="1">
    <source>
        <dbReference type="ARBA" id="ARBA00005860"/>
    </source>
</evidence>
<comment type="cofactor">
    <cofactor evidence="9">
        <name>Zn(2+)</name>
        <dbReference type="ChEBI" id="CHEBI:29105"/>
    </cofactor>
    <text evidence="9">Binds 1 zinc ion per subunit.</text>
</comment>
<feature type="region of interest" description="Disordered" evidence="10">
    <location>
        <begin position="734"/>
        <end position="755"/>
    </location>
</feature>
<dbReference type="GO" id="GO:0016020">
    <property type="term" value="C:membrane"/>
    <property type="evidence" value="ECO:0007669"/>
    <property type="project" value="InterPro"/>
</dbReference>
<keyword evidence="2" id="KW-0645">Protease</keyword>
<dbReference type="PANTHER" id="PTHR10942">
    <property type="entry name" value="LEISHMANOLYSIN-LIKE PEPTIDASE"/>
    <property type="match status" value="1"/>
</dbReference>
<reference evidence="11" key="1">
    <citation type="submission" date="2013-12" db="EMBL/GenBank/DDBJ databases">
        <authorList>
            <person name="Aslett M."/>
        </authorList>
    </citation>
    <scope>NUCLEOTIDE SEQUENCE [LARGE SCALE GENOMIC DNA]</scope>
    <source>
        <strain evidence="11">Lindley</strain>
    </source>
</reference>
<proteinExistence type="inferred from homology"/>
<feature type="region of interest" description="Disordered" evidence="10">
    <location>
        <begin position="103"/>
        <end position="162"/>
    </location>
</feature>
<dbReference type="Pfam" id="PF01457">
    <property type="entry name" value="Peptidase_M8"/>
    <property type="match status" value="1"/>
</dbReference>
<reference evidence="12" key="3">
    <citation type="submission" date="2016-06" db="UniProtKB">
        <authorList>
            <consortium name="WormBaseParasite"/>
        </authorList>
    </citation>
    <scope>IDENTIFICATION</scope>
</reference>
<keyword evidence="5 9" id="KW-0862">Zinc</keyword>
<feature type="compositionally biased region" description="Acidic residues" evidence="10">
    <location>
        <begin position="28"/>
        <end position="52"/>
    </location>
</feature>
<accession>A0A183C462</accession>
<evidence type="ECO:0000256" key="8">
    <source>
        <dbReference type="PIRSR" id="PIRSR601577-1"/>
    </source>
</evidence>
<feature type="binding site" evidence="9">
    <location>
        <position position="1201"/>
    </location>
    <ligand>
        <name>Zn(2+)</name>
        <dbReference type="ChEBI" id="CHEBI:29105"/>
        <note>catalytic</note>
    </ligand>
</feature>
<evidence type="ECO:0000256" key="2">
    <source>
        <dbReference type="ARBA" id="ARBA00022670"/>
    </source>
</evidence>
<organism evidence="11 12">
    <name type="scientific">Globodera pallida</name>
    <name type="common">Potato cyst nematode worm</name>
    <name type="synonym">Heterodera pallida</name>
    <dbReference type="NCBI Taxonomy" id="36090"/>
    <lineage>
        <taxon>Eukaryota</taxon>
        <taxon>Metazoa</taxon>
        <taxon>Ecdysozoa</taxon>
        <taxon>Nematoda</taxon>
        <taxon>Chromadorea</taxon>
        <taxon>Rhabditida</taxon>
        <taxon>Tylenchina</taxon>
        <taxon>Tylenchomorpha</taxon>
        <taxon>Tylenchoidea</taxon>
        <taxon>Heteroderidae</taxon>
        <taxon>Heteroderinae</taxon>
        <taxon>Globodera</taxon>
    </lineage>
</organism>
<dbReference type="Proteomes" id="UP000050741">
    <property type="component" value="Unassembled WGS sequence"/>
</dbReference>
<reference evidence="11" key="2">
    <citation type="submission" date="2014-05" db="EMBL/GenBank/DDBJ databases">
        <title>The genome and life-stage specific transcriptomes of Globodera pallida elucidate key aspects of plant parasitism by a cyst nematode.</title>
        <authorList>
            <person name="Cotton J.A."/>
            <person name="Lilley C.J."/>
            <person name="Jones L.M."/>
            <person name="Kikuchi T."/>
            <person name="Reid A.J."/>
            <person name="Thorpe P."/>
            <person name="Tsai I.J."/>
            <person name="Beasley H."/>
            <person name="Blok V."/>
            <person name="Cock P.J.A."/>
            <person name="Van den Akker S.E."/>
            <person name="Holroyd N."/>
            <person name="Hunt M."/>
            <person name="Mantelin S."/>
            <person name="Naghra H."/>
            <person name="Pain A."/>
            <person name="Palomares-Rius J.E."/>
            <person name="Zarowiecki M."/>
            <person name="Berriman M."/>
            <person name="Jones J.T."/>
            <person name="Urwin P.E."/>
        </authorList>
    </citation>
    <scope>NUCLEOTIDE SEQUENCE [LARGE SCALE GENOMIC DNA]</scope>
    <source>
        <strain evidence="11">Lindley</strain>
    </source>
</reference>
<dbReference type="GO" id="GO:0007155">
    <property type="term" value="P:cell adhesion"/>
    <property type="evidence" value="ECO:0007669"/>
    <property type="project" value="InterPro"/>
</dbReference>
<evidence type="ECO:0000256" key="9">
    <source>
        <dbReference type="PIRSR" id="PIRSR601577-2"/>
    </source>
</evidence>
<sequence length="1684" mass="190722">MSLGGFTSFAKNALLTAQKHIDSALHIDEDEEDEQEEEIDQDGEDTEKEDAFEGGMMSSIDRSAVPQTDEAVALVCKESEVAHPEAVDSAFLDVDLNRAASPHSQWASESTSNMHPIVDTEPNPIRDAHEPNNIFHYSPSSNSPDDEESSQNGQSSSSAPINSVLDLSLINLDKEKAIDDEYDGGMSMPGGSSERTLDRFEDVRTIASSDIEVIRQMDDWSVTSSHTNSALQPNNTHQQVVQSPSLKELHQSRTSPELVKLDTTQLSQDQKIEELGRVSDNLRMTNANLMAKNKQKSVCLKELNYLFHFRIAAESKLQSQFDEKEKQLNDLLDEGRKLSEYSGRQAKEIRKLKQQLEQLDVVSAARDSAVEELQEAHQQLQEQENVVEHLRDEIENSEQQMKTLQMELVDKTTHAENLEGKMCEQLTKVEVLTAELKRVEKTLKTTGRERDELAQENKKLAAKMINKKAQDQIVDERERGLEEDLRLQRLKNASANSRIQELEQDANRDIAVEISNANSPLLNTISSLEEKLLGLERDNDNLARSVRQVSDQLNAQKRKHQTETEMIARNLQEERQNNAQKTEELAKAFNERADQQSHVKKLEDQLSQSQREHTEKVCRLERKMEELEKDIKAKRDELTELQRRNCELQQRLLASTVERRNNANSLLDPLAQQQKRVGEMVKEDDETIGTALRREELLQQHRHFVHPQNGKIQPRLTIVAPSYQPQRLFQLTNPSTSSGHVSLDTRLQGEHSPNNNYSLDAGSAEYLRSELDLAHSNLFQLHERFENLLEMYGGCLETIEELKYDNEDLRKLCKEQALRLVDLQPAAASLPLNKQLFINSTLLPQAISFWQQSLLVRPAEVSIRLSRKCESNQYYSDQSSAFLRCVTRCRAITNCGECAEICRSDLWTVPIGLRLASHRMPSSIRNGNVLFAPTFVWFLCSTIAYFLLRSASSPVSFLRGSSIPACSYQVPGSGQFTLGVPLLRPFPPFPLPPAPFRRPRRARQRRHFRRDVAFNRQFRPLRIHLHFDPVSIGPLPLNKQLFINSTLLPQAISFWQQSLLVRPAEVSIRLSRKCESNQYYSDQSSAFLRCVTRCRAITNCGEVQVPDAHLFQCRFCLQSNPLSCIPSGPPDGPGVSDTDFLLYVSAVDTQRCRNEETIAYAAHCQQESELDRPIAGHVNICPGALSTHAHDQEVLLSTVKHEILHALGFSAGLYAFFRDSEGRPRSKRNLHNNRPLSFNRERGYYDSDASTVRTVVREDWWTAEGQVPHPVHLMVTERVRHEARTHFDCDRLEGAELENQGGDGTAMTHWEKRLFENEAMTGTHTQNPVYSRITLALMEDSGWYRANYSIAERLHWGHKLGCSFAMKSCGGWIREKLKKNESTAPFCADIKHDGSRSLATTRCTDQRDSLALCNLVPYKRPLPIDYRNFAHLRGVRPEGTKYYGGSVELADFCPYNQEFEWRAMNSTDRRDSRCELDGNGAPDAIANAVLETYGHGSQCFDLASHWTERKCGRIRTYSQFMAGCYAFVCSEGRLHLRVHNSSLLYTCFHPGQTIHIRRIVDGWLREGQITCPPCEEMCPAQAAADKLRSEAADLHLRPRGHSVPLQRRWLDESPLRGPSQNSADEAGIVLRVNEQLGGGTAAGAARRSGAEALDGLAIVAEVEFESGGEKKQRKEEGKKSEQDN</sequence>
<protein>
    <recommendedName>
        <fullName evidence="7">Leishmanolysin-like peptidase</fullName>
    </recommendedName>
</protein>
<dbReference type="GO" id="GO:0046872">
    <property type="term" value="F:metal ion binding"/>
    <property type="evidence" value="ECO:0007669"/>
    <property type="project" value="UniProtKB-KW"/>
</dbReference>
<name>A0A183C462_GLOPA</name>
<dbReference type="GO" id="GO:0004222">
    <property type="term" value="F:metalloendopeptidase activity"/>
    <property type="evidence" value="ECO:0007669"/>
    <property type="project" value="InterPro"/>
</dbReference>
<dbReference type="WBParaSite" id="GPLIN_000765600">
    <property type="protein sequence ID" value="GPLIN_000765600"/>
    <property type="gene ID" value="GPLIN_000765600"/>
</dbReference>
<evidence type="ECO:0000256" key="5">
    <source>
        <dbReference type="ARBA" id="ARBA00022833"/>
    </source>
</evidence>
<feature type="active site" evidence="8">
    <location>
        <position position="1202"/>
    </location>
</feature>
<evidence type="ECO:0000256" key="4">
    <source>
        <dbReference type="ARBA" id="ARBA00022801"/>
    </source>
</evidence>
<feature type="compositionally biased region" description="Basic and acidic residues" evidence="10">
    <location>
        <begin position="1667"/>
        <end position="1684"/>
    </location>
</feature>
<keyword evidence="3 9" id="KW-0479">Metal-binding</keyword>
<comment type="similarity">
    <text evidence="1">Belongs to the peptidase M8 family.</text>
</comment>
<keyword evidence="6 9" id="KW-0482">Metalloprotease</keyword>
<dbReference type="GO" id="GO:0005737">
    <property type="term" value="C:cytoplasm"/>
    <property type="evidence" value="ECO:0007669"/>
    <property type="project" value="TreeGrafter"/>
</dbReference>
<dbReference type="Gene3D" id="2.30.34.10">
    <property type="entry name" value="Leishmanolysin domain 4"/>
    <property type="match status" value="1"/>
</dbReference>
<feature type="region of interest" description="Disordered" evidence="10">
    <location>
        <begin position="592"/>
        <end position="614"/>
    </location>
</feature>
<dbReference type="Gene3D" id="2.10.55.10">
    <property type="entry name" value="Leishmanolysin domain 3"/>
    <property type="match status" value="1"/>
</dbReference>
<evidence type="ECO:0000256" key="10">
    <source>
        <dbReference type="SAM" id="MobiDB-lite"/>
    </source>
</evidence>
<keyword evidence="4" id="KW-0378">Hydrolase</keyword>
<dbReference type="SUPFAM" id="SSF55486">
    <property type="entry name" value="Metalloproteases ('zincins'), catalytic domain"/>
    <property type="match status" value="1"/>
</dbReference>
<evidence type="ECO:0000256" key="7">
    <source>
        <dbReference type="ARBA" id="ARBA00039717"/>
    </source>
</evidence>
<evidence type="ECO:0000313" key="12">
    <source>
        <dbReference type="WBParaSite" id="GPLIN_000765600"/>
    </source>
</evidence>
<dbReference type="Gene3D" id="3.10.170.20">
    <property type="match status" value="1"/>
</dbReference>
<feature type="binding site" evidence="9">
    <location>
        <position position="1309"/>
    </location>
    <ligand>
        <name>Zn(2+)</name>
        <dbReference type="ChEBI" id="CHEBI:29105"/>
        <note>catalytic</note>
    </ligand>
</feature>
<evidence type="ECO:0000313" key="11">
    <source>
        <dbReference type="Proteomes" id="UP000050741"/>
    </source>
</evidence>
<feature type="compositionally biased region" description="Polar residues" evidence="10">
    <location>
        <begin position="103"/>
        <end position="114"/>
    </location>
</feature>
<evidence type="ECO:0000256" key="6">
    <source>
        <dbReference type="ARBA" id="ARBA00023049"/>
    </source>
</evidence>
<dbReference type="FunFam" id="3.90.132.10:FF:000001">
    <property type="entry name" value="leishmanolysin-like peptidase isoform X2"/>
    <property type="match status" value="1"/>
</dbReference>
<evidence type="ECO:0000256" key="3">
    <source>
        <dbReference type="ARBA" id="ARBA00022723"/>
    </source>
</evidence>
<dbReference type="SUPFAM" id="SSF57997">
    <property type="entry name" value="Tropomyosin"/>
    <property type="match status" value="1"/>
</dbReference>
<feature type="region of interest" description="Disordered" evidence="10">
    <location>
        <begin position="1664"/>
        <end position="1684"/>
    </location>
</feature>
<feature type="region of interest" description="Disordered" evidence="10">
    <location>
        <begin position="24"/>
        <end position="53"/>
    </location>
</feature>
<keyword evidence="11" id="KW-1185">Reference proteome</keyword>
<dbReference type="PANTHER" id="PTHR10942:SF0">
    <property type="entry name" value="LEISHMANOLYSIN-LIKE PEPTIDASE"/>
    <property type="match status" value="1"/>
</dbReference>